<evidence type="ECO:0000256" key="2">
    <source>
        <dbReference type="ARBA" id="ARBA00022741"/>
    </source>
</evidence>
<dbReference type="Gene3D" id="1.20.58.530">
    <property type="match status" value="1"/>
</dbReference>
<dbReference type="GO" id="GO:0032982">
    <property type="term" value="C:myosin filament"/>
    <property type="evidence" value="ECO:0007669"/>
    <property type="project" value="TreeGrafter"/>
</dbReference>
<dbReference type="GO" id="GO:0000281">
    <property type="term" value="P:mitotic cytokinesis"/>
    <property type="evidence" value="ECO:0007669"/>
    <property type="project" value="TreeGrafter"/>
</dbReference>
<dbReference type="FunFam" id="1.20.5.340:FF:000007">
    <property type="entry name" value="Myosin heavy chain, non-muscle"/>
    <property type="match status" value="1"/>
</dbReference>
<dbReference type="GO" id="GO:0016460">
    <property type="term" value="C:myosin II complex"/>
    <property type="evidence" value="ECO:0007669"/>
    <property type="project" value="TreeGrafter"/>
</dbReference>
<evidence type="ECO:0000256" key="7">
    <source>
        <dbReference type="ARBA" id="ARBA00023175"/>
    </source>
</evidence>
<gene>
    <name evidence="14" type="primary">Myh10</name>
    <name evidence="14" type="ORF">GTO96_0012359</name>
</gene>
<evidence type="ECO:0000256" key="4">
    <source>
        <dbReference type="ARBA" id="ARBA00022860"/>
    </source>
</evidence>
<keyword evidence="8 9" id="KW-0009">Actin-binding</keyword>
<organism evidence="14 15">
    <name type="scientific">Polypterus senegalus</name>
    <name type="common">Senegal bichir</name>
    <dbReference type="NCBI Taxonomy" id="55291"/>
    <lineage>
        <taxon>Eukaryota</taxon>
        <taxon>Metazoa</taxon>
        <taxon>Chordata</taxon>
        <taxon>Craniata</taxon>
        <taxon>Vertebrata</taxon>
        <taxon>Euteleostomi</taxon>
        <taxon>Actinopterygii</taxon>
        <taxon>Polypteriformes</taxon>
        <taxon>Polypteridae</taxon>
        <taxon>Polypterus</taxon>
    </lineage>
</organism>
<feature type="region of interest" description="Actin-binding" evidence="9">
    <location>
        <begin position="649"/>
        <end position="671"/>
    </location>
</feature>
<comment type="caution">
    <text evidence="14">The sequence shown here is derived from an EMBL/GenBank/DDBJ whole genome shotgun (WGS) entry which is preliminary data.</text>
</comment>
<protein>
    <submittedName>
        <fullName evidence="14">MYH10 protein</fullName>
    </submittedName>
</protein>
<feature type="binding site" evidence="9">
    <location>
        <begin position="200"/>
        <end position="207"/>
    </location>
    <ligand>
        <name>ATP</name>
        <dbReference type="ChEBI" id="CHEBI:30616"/>
    </ligand>
</feature>
<keyword evidence="15" id="KW-1185">Reference proteome</keyword>
<dbReference type="InterPro" id="IPR036961">
    <property type="entry name" value="Kinesin_motor_dom_sf"/>
</dbReference>
<sequence>MKSASVRHMQITLANKSTMSRPGGGGVGDAERYLYTNSGLASNSSSSASSQADWAARRLVWVPSEKHGFEAASIRAERGDEVEVELSDNGRKVVLSREEVQRMNPPRFSKVEDMAELTCLNEASVLHNLKERYYSGLIYTYSGLFCVVINPYKNLPIYTESIVEMYRGKKRHELPPHIYAISEAAYRSMLQGELLIYCYGESGAGKTENTKKVIQYLAHVASSHKVANTGGSRKELQGELERQLLQANPILEAFGNAKTVKNDNSSRFVRDEVLYILLLLINLLEKSRAIRQAKDERTFHMFYQLLSGAGEAMKGDLLLEGFDQYRFLSNGFVPVPGQTDKENFQETLESMRIMGFHQDEIVSAQKLCHLMGINVTEFCRAILTPRIKVGRDYVQKAQTKEQADFAIEALAKATYERLFRWLVHRINRALDRTKRQGASFIGILDIAGFEIFQLNSFEQLCINYTNEKLQQLFNHTMFILEQEEYQREGIEWNFIDFGLDLQPCIDLIERPANPPGVLALLDEECWFPKATDKTFVEKLTVEQGSHPKFQKPRQLKDQADFCIIHYAGKVDYKSDEWLMKNMDPLNDNVASLLHQSTDRFVAELWKDVDRIVGLEQVQVGGVSDVSFGSGYKTKKGMFRTVGQLYKESLSKLMATLRNTNPNFVRCIIPNHEKRAGKLEPHLVLDQLRCNGVLEGIRICRQGFPNRIVFQEFRQRYEILTPNAIPKGFMDGKQACERMINALELDKNLYRVGQSKIFFRAGVLAHLEEERDLKITDIIVLFQSAARGFLARRWQITQKLSELDICPYHSSSFFKFGDALMSVKPLLQVTRQDEEIHAKELELQKVRDRQVKVELDFKDLERKHQQLIEEKSILAEQLQAETELFAEAEEMRARLSARKLELEEILTDLESRLEEEEERNNQLTNEKKKMQQHLQDLEEQLEEEEGARQKLQLERVTVEAKMKKMEEDILLLEDHNSKLSKEKKLLEDRINEMTSQLAENEERVKNLSKVKNKHEAVIADMEERLKKEEQIRQEMEKSRRRLDGETNELQDQLAELMAVVEEHRAQLSRKEEEMSGVLARVEEESSRRAEALRTLREAQSHNAELQEDLETERAARAKAEKQKRDLGEELEALRTELEDTLDTTAAQQELRSKREQELGELKRSLEDESRSHESQITDLRQRHAVAMEGVLEQLEQARRMKASLEKTKQIMEGERAELAAEVQALQSGRAESEHKRKKLETQLQEAQTRLLESERLKAEFAEKNQKIQTELDSLSASLGFTESKSIKLAKDVSSLETQLHDSQELLQEETRLKLSLGARVRALEEERASLIERVEEEEEGKRNLNRQILSLQQQISEIRKKMEEDSAAFEGGEESRRKLARDLESVSQRFNEKCQALDKLERSRARFLQEIEDLNLALDQQRQNTAALEKKQKKFDQLLAEEKTVSARYAEERDRAEAECREKETRALSLARALEEVQESRDEMERMNKQLRSEMDQLVSSKDDVGKNVHELEKARRALEQQVSEMKTQLEELEDELQAAEDGKLRLEVNMQALRAQCERELAGKEESGEEKRRALMKQVREMELELEEERKQRAQAVSGKKKLETDLQEIEAQIEAANRGRDEAIKQLKKLQAQMKDVLRELDEAKLSRDEIAAQSKESEKRLKSLEAEDLAAAERAKRQAQQDRDDIAEEIANSTTGKSALLDEKRRLETRIAELEEELEEEQGNMELLNDRFRKTALQVETLTVQLSGERTLSQKNDAARQHLERQNKDLKTKLNELEGAVRSKYKLNIAAMEAKIQQLEEQLEQERQERIVANKLVRRSEKKFKEIMLQVEDERRHADQFKEQLDKSSARMRQLKRQLEEAEEEASRANAYRRKLQRELDDVSETAETMNREVSVLKTKLRKYAEIEAANQQLASSILSQVGSEPHSRTLSEEESSQQYEKTMLPDVPASSVISIAREDVESNKTQTRKGETEEKGLQIDPRNSGSLKKCADTSRRPSHLRNSSSQLASSLKPKLIEVTDILEKPSGVQCRKTIPKVMGPMQDYVKISNCVPQKNVKFASGSSEFYGVESIRDTMCKYTDPVWRRSISRKIWDQPCASKFPFGILDGLNNRTTGKSRLMSVVAAKATMSMKGQEKDTNLDDEEEDSGQDSNCCMHSPSNQLHKVSHTSHAILEEYSGKGSTDRVASALVTPRSLSDERSAFLWVTMQGHDLNEAELGVFGPTTMNQPYNVDEECHVEGLNADIGSYRLEDCEKQASTSSTVLCIPGLTEDCRVTHAPFLGVAEAFPAEPPQSPLSLSLIPPTEDECLFDDITTSATASWPADINAPEKNSCTITQSSITLQSPICVQDAYDDWQHDETSTLSHGPWLLGPGTTSHWLPDRHSANMTLPKSVLLVSRVSDNIPKRNSKEPHSHGFSASPGYFGKSTLHPPPKQRLGNWVGNGSELLVPWVELVSHVSNSSTVNIEDSTSNLIPKVLGNEEGLFDLHELWDLSPTGL</sequence>
<evidence type="ECO:0000256" key="11">
    <source>
        <dbReference type="SAM" id="MobiDB-lite"/>
    </source>
</evidence>
<evidence type="ECO:0000313" key="14">
    <source>
        <dbReference type="EMBL" id="KAG2457535.1"/>
    </source>
</evidence>
<dbReference type="InterPro" id="IPR002928">
    <property type="entry name" value="Myosin_tail"/>
</dbReference>
<keyword evidence="2 9" id="KW-0547">Nucleotide-binding</keyword>
<feature type="region of interest" description="Disordered" evidence="11">
    <location>
        <begin position="2132"/>
        <end position="2153"/>
    </location>
</feature>
<dbReference type="Proteomes" id="UP000886611">
    <property type="component" value="Unassembled WGS sequence"/>
</dbReference>
<evidence type="ECO:0000256" key="1">
    <source>
        <dbReference type="ARBA" id="ARBA00008314"/>
    </source>
</evidence>
<dbReference type="Pfam" id="PF00063">
    <property type="entry name" value="Myosin_head"/>
    <property type="match status" value="2"/>
</dbReference>
<dbReference type="PROSITE" id="PS51844">
    <property type="entry name" value="SH3_LIKE"/>
    <property type="match status" value="1"/>
</dbReference>
<evidence type="ECO:0000256" key="9">
    <source>
        <dbReference type="PROSITE-ProRule" id="PRU00782"/>
    </source>
</evidence>
<dbReference type="FunFam" id="1.20.5.340:FF:000009">
    <property type="entry name" value="myosin-11 isoform X2"/>
    <property type="match status" value="1"/>
</dbReference>
<feature type="non-terminal residue" evidence="14">
    <location>
        <position position="1"/>
    </location>
</feature>
<dbReference type="Gene3D" id="1.20.5.340">
    <property type="match status" value="3"/>
</dbReference>
<evidence type="ECO:0000313" key="15">
    <source>
        <dbReference type="Proteomes" id="UP000886611"/>
    </source>
</evidence>
<dbReference type="Gene3D" id="1.20.5.4820">
    <property type="match status" value="1"/>
</dbReference>
<dbReference type="GO" id="GO:0008360">
    <property type="term" value="P:regulation of cell shape"/>
    <property type="evidence" value="ECO:0007669"/>
    <property type="project" value="TreeGrafter"/>
</dbReference>
<dbReference type="InterPro" id="IPR001609">
    <property type="entry name" value="Myosin_head_motor_dom-like"/>
</dbReference>
<dbReference type="PROSITE" id="PS51456">
    <property type="entry name" value="MYOSIN_MOTOR"/>
    <property type="match status" value="1"/>
</dbReference>
<dbReference type="EMBL" id="JAATIS010008546">
    <property type="protein sequence ID" value="KAG2457535.1"/>
    <property type="molecule type" value="Genomic_DNA"/>
</dbReference>
<dbReference type="GO" id="GO:0005737">
    <property type="term" value="C:cytoplasm"/>
    <property type="evidence" value="ECO:0007669"/>
    <property type="project" value="TreeGrafter"/>
</dbReference>
<feature type="region of interest" description="Disordered" evidence="11">
    <location>
        <begin position="912"/>
        <end position="934"/>
    </location>
</feature>
<dbReference type="PRINTS" id="PR00193">
    <property type="entry name" value="MYOSINHEAVY"/>
</dbReference>
<dbReference type="Gene3D" id="3.40.850.10">
    <property type="entry name" value="Kinesin motor domain"/>
    <property type="match status" value="2"/>
</dbReference>
<keyword evidence="3 9" id="KW-0067">ATP-binding</keyword>
<feature type="compositionally biased region" description="Basic and acidic residues" evidence="11">
    <location>
        <begin position="1959"/>
        <end position="1980"/>
    </location>
</feature>
<dbReference type="GO" id="GO:0005516">
    <property type="term" value="F:calmodulin binding"/>
    <property type="evidence" value="ECO:0007669"/>
    <property type="project" value="UniProtKB-KW"/>
</dbReference>
<keyword evidence="4" id="KW-0112">Calmodulin-binding</keyword>
<feature type="region of interest" description="Disordered" evidence="11">
    <location>
        <begin position="1922"/>
        <end position="2010"/>
    </location>
</feature>
<name>A0A8X7WWW0_POLSE</name>
<evidence type="ECO:0000259" key="12">
    <source>
        <dbReference type="PROSITE" id="PS51456"/>
    </source>
</evidence>
<evidence type="ECO:0000256" key="8">
    <source>
        <dbReference type="ARBA" id="ARBA00023203"/>
    </source>
</evidence>
<dbReference type="FunFam" id="1.10.10.820:FF:000001">
    <property type="entry name" value="Myosin heavy chain"/>
    <property type="match status" value="1"/>
</dbReference>
<evidence type="ECO:0000259" key="13">
    <source>
        <dbReference type="PROSITE" id="PS51844"/>
    </source>
</evidence>
<keyword evidence="6 9" id="KW-0518">Myosin</keyword>
<dbReference type="FunFam" id="2.30.30.360:FF:000001">
    <property type="entry name" value="Myosin heavy chain"/>
    <property type="match status" value="1"/>
</dbReference>
<evidence type="ECO:0000256" key="6">
    <source>
        <dbReference type="ARBA" id="ARBA00023123"/>
    </source>
</evidence>
<dbReference type="SMART" id="SM00242">
    <property type="entry name" value="MYSc"/>
    <property type="match status" value="1"/>
</dbReference>
<dbReference type="SUPFAM" id="SSF90257">
    <property type="entry name" value="Myosin rod fragments"/>
    <property type="match status" value="4"/>
</dbReference>
<evidence type="ECO:0000256" key="5">
    <source>
        <dbReference type="ARBA" id="ARBA00023054"/>
    </source>
</evidence>
<dbReference type="Gene3D" id="6.10.250.2420">
    <property type="match status" value="1"/>
</dbReference>
<feature type="domain" description="Myosin N-terminal SH3-like" evidence="13">
    <location>
        <begin position="55"/>
        <end position="105"/>
    </location>
</feature>
<dbReference type="SUPFAM" id="SSF52540">
    <property type="entry name" value="P-loop containing nucleoside triphosphate hydrolases"/>
    <property type="match status" value="1"/>
</dbReference>
<feature type="region of interest" description="Disordered" evidence="11">
    <location>
        <begin position="1149"/>
        <end position="1176"/>
    </location>
</feature>
<dbReference type="FunFam" id="1.20.58.530:FF:000003">
    <property type="entry name" value="Myosin heavy chain 10"/>
    <property type="match status" value="1"/>
</dbReference>
<feature type="region of interest" description="Disordered" evidence="11">
    <location>
        <begin position="1095"/>
        <end position="1126"/>
    </location>
</feature>
<keyword evidence="5 10" id="KW-0175">Coiled coil</keyword>
<feature type="non-terminal residue" evidence="14">
    <location>
        <position position="2498"/>
    </location>
</feature>
<feature type="compositionally biased region" description="Basic and acidic residues" evidence="11">
    <location>
        <begin position="1674"/>
        <end position="1686"/>
    </location>
</feature>
<dbReference type="InterPro" id="IPR008989">
    <property type="entry name" value="Myosin_S1_N"/>
</dbReference>
<keyword evidence="7 9" id="KW-0505">Motor protein</keyword>
<accession>A0A8X7WWW0</accession>
<evidence type="ECO:0000256" key="3">
    <source>
        <dbReference type="ARBA" id="ARBA00022840"/>
    </source>
</evidence>
<dbReference type="PANTHER" id="PTHR45615">
    <property type="entry name" value="MYOSIN HEAVY CHAIN, NON-MUSCLE"/>
    <property type="match status" value="1"/>
</dbReference>
<reference evidence="14 15" key="1">
    <citation type="journal article" date="2021" name="Cell">
        <title>Tracing the genetic footprints of vertebrate landing in non-teleost ray-finned fishes.</title>
        <authorList>
            <person name="Bi X."/>
            <person name="Wang K."/>
            <person name="Yang L."/>
            <person name="Pan H."/>
            <person name="Jiang H."/>
            <person name="Wei Q."/>
            <person name="Fang M."/>
            <person name="Yu H."/>
            <person name="Zhu C."/>
            <person name="Cai Y."/>
            <person name="He Y."/>
            <person name="Gan X."/>
            <person name="Zeng H."/>
            <person name="Yu D."/>
            <person name="Zhu Y."/>
            <person name="Jiang H."/>
            <person name="Qiu Q."/>
            <person name="Yang H."/>
            <person name="Zhang Y.E."/>
            <person name="Wang W."/>
            <person name="Zhu M."/>
            <person name="He S."/>
            <person name="Zhang G."/>
        </authorList>
    </citation>
    <scope>NUCLEOTIDE SEQUENCE [LARGE SCALE GENOMIC DNA]</scope>
    <source>
        <strain evidence="14">Bchr_013</strain>
    </source>
</reference>
<dbReference type="InterPro" id="IPR027417">
    <property type="entry name" value="P-loop_NTPase"/>
</dbReference>
<dbReference type="Gene3D" id="1.10.10.820">
    <property type="match status" value="1"/>
</dbReference>
<dbReference type="Gene3D" id="1.20.120.720">
    <property type="entry name" value="Myosin VI head, motor domain, U50 subdomain"/>
    <property type="match status" value="1"/>
</dbReference>
<dbReference type="PANTHER" id="PTHR45615:SF70">
    <property type="entry name" value="MYOSIN-10 ISOFORM X1"/>
    <property type="match status" value="1"/>
</dbReference>
<feature type="region of interest" description="Disordered" evidence="11">
    <location>
        <begin position="1674"/>
        <end position="1699"/>
    </location>
</feature>
<evidence type="ECO:0000256" key="10">
    <source>
        <dbReference type="SAM" id="Coils"/>
    </source>
</evidence>
<proteinExistence type="inferred from homology"/>
<feature type="coiled-coil region" evidence="10">
    <location>
        <begin position="1758"/>
        <end position="1902"/>
    </location>
</feature>
<dbReference type="GO" id="GO:0000146">
    <property type="term" value="F:microfilament motor activity"/>
    <property type="evidence" value="ECO:0007669"/>
    <property type="project" value="TreeGrafter"/>
</dbReference>
<dbReference type="FunFam" id="3.40.850.10:FF:000101">
    <property type="entry name" value="Slow myosin heavy chain 2"/>
    <property type="match status" value="1"/>
</dbReference>
<dbReference type="Pfam" id="PF02736">
    <property type="entry name" value="Myosin_N"/>
    <property type="match status" value="1"/>
</dbReference>
<dbReference type="GO" id="GO:0051015">
    <property type="term" value="F:actin filament binding"/>
    <property type="evidence" value="ECO:0007669"/>
    <property type="project" value="InterPro"/>
</dbReference>
<comment type="similarity">
    <text evidence="1 9">Belongs to the TRAFAC class myosin-kinesin ATPase superfamily. Myosin family.</text>
</comment>
<dbReference type="GO" id="GO:0005524">
    <property type="term" value="F:ATP binding"/>
    <property type="evidence" value="ECO:0007669"/>
    <property type="project" value="UniProtKB-UniRule"/>
</dbReference>
<dbReference type="GO" id="GO:0031032">
    <property type="term" value="P:actomyosin structure organization"/>
    <property type="evidence" value="ECO:0007669"/>
    <property type="project" value="TreeGrafter"/>
</dbReference>
<dbReference type="Pfam" id="PF01576">
    <property type="entry name" value="Myosin_tail_1"/>
    <property type="match status" value="1"/>
</dbReference>
<feature type="compositionally biased region" description="Basic and acidic residues" evidence="11">
    <location>
        <begin position="1110"/>
        <end position="1126"/>
    </location>
</feature>
<feature type="domain" description="Myosin motor" evidence="12">
    <location>
        <begin position="109"/>
        <end position="771"/>
    </location>
</feature>
<dbReference type="InterPro" id="IPR004009">
    <property type="entry name" value="SH3_Myosin"/>
</dbReference>
<dbReference type="Gene3D" id="2.30.30.360">
    <property type="entry name" value="Myosin S1 fragment, N-terminal"/>
    <property type="match status" value="1"/>
</dbReference>